<dbReference type="EMBL" id="JABXBU010002216">
    <property type="protein sequence ID" value="KAF8775128.1"/>
    <property type="molecule type" value="Genomic_DNA"/>
</dbReference>
<feature type="region of interest" description="Disordered" evidence="1">
    <location>
        <begin position="1"/>
        <end position="57"/>
    </location>
</feature>
<keyword evidence="3" id="KW-1185">Reference proteome</keyword>
<dbReference type="Proteomes" id="UP000807504">
    <property type="component" value="Unassembled WGS sequence"/>
</dbReference>
<gene>
    <name evidence="2" type="ORF">HNY73_015658</name>
</gene>
<evidence type="ECO:0000256" key="1">
    <source>
        <dbReference type="SAM" id="MobiDB-lite"/>
    </source>
</evidence>
<proteinExistence type="predicted"/>
<sequence length="146" mass="15976">MSVCARRSANTCHGIPASRDTDGGDEAIKGLATPRSRATEPCDENLAPDDDPTGVSTGQLQSLALRAQFPNRCGVLQDGKNALHLEENRSNRSARLRGTVLGIPNQTPPSETESSCHRISRPNPFAYDQFRLLNSLFKQFLCNFPH</sequence>
<evidence type="ECO:0000313" key="2">
    <source>
        <dbReference type="EMBL" id="KAF8775128.1"/>
    </source>
</evidence>
<dbReference type="AlphaFoldDB" id="A0A8T0ERS9"/>
<reference evidence="2" key="2">
    <citation type="submission" date="2020-06" db="EMBL/GenBank/DDBJ databases">
        <authorList>
            <person name="Sheffer M."/>
        </authorList>
    </citation>
    <scope>NUCLEOTIDE SEQUENCE</scope>
</reference>
<name>A0A8T0ERS9_ARGBR</name>
<comment type="caution">
    <text evidence="2">The sequence shown here is derived from an EMBL/GenBank/DDBJ whole genome shotgun (WGS) entry which is preliminary data.</text>
</comment>
<protein>
    <submittedName>
        <fullName evidence="2">Uncharacterized protein</fullName>
    </submittedName>
</protein>
<organism evidence="2 3">
    <name type="scientific">Argiope bruennichi</name>
    <name type="common">Wasp spider</name>
    <name type="synonym">Aranea bruennichi</name>
    <dbReference type="NCBI Taxonomy" id="94029"/>
    <lineage>
        <taxon>Eukaryota</taxon>
        <taxon>Metazoa</taxon>
        <taxon>Ecdysozoa</taxon>
        <taxon>Arthropoda</taxon>
        <taxon>Chelicerata</taxon>
        <taxon>Arachnida</taxon>
        <taxon>Araneae</taxon>
        <taxon>Araneomorphae</taxon>
        <taxon>Entelegynae</taxon>
        <taxon>Araneoidea</taxon>
        <taxon>Araneidae</taxon>
        <taxon>Argiope</taxon>
    </lineage>
</organism>
<feature type="compositionally biased region" description="Basic and acidic residues" evidence="1">
    <location>
        <begin position="19"/>
        <end position="28"/>
    </location>
</feature>
<accession>A0A8T0ERS9</accession>
<evidence type="ECO:0000313" key="3">
    <source>
        <dbReference type="Proteomes" id="UP000807504"/>
    </source>
</evidence>
<feature type="compositionally biased region" description="Acidic residues" evidence="1">
    <location>
        <begin position="41"/>
        <end position="52"/>
    </location>
</feature>
<feature type="non-terminal residue" evidence="2">
    <location>
        <position position="146"/>
    </location>
</feature>
<reference evidence="2" key="1">
    <citation type="journal article" date="2020" name="bioRxiv">
        <title>Chromosome-level reference genome of the European wasp spider Argiope bruennichi: a resource for studies on range expansion and evolutionary adaptation.</title>
        <authorList>
            <person name="Sheffer M.M."/>
            <person name="Hoppe A."/>
            <person name="Krehenwinkel H."/>
            <person name="Uhl G."/>
            <person name="Kuss A.W."/>
            <person name="Jensen L."/>
            <person name="Jensen C."/>
            <person name="Gillespie R.G."/>
            <person name="Hoff K.J."/>
            <person name="Prost S."/>
        </authorList>
    </citation>
    <scope>NUCLEOTIDE SEQUENCE</scope>
</reference>